<comment type="caution">
    <text evidence="4">The sequence shown here is derived from an EMBL/GenBank/DDBJ whole genome shotgun (WGS) entry which is preliminary data.</text>
</comment>
<dbReference type="Pfam" id="PF02021">
    <property type="entry name" value="UPF0102"/>
    <property type="match status" value="1"/>
</dbReference>
<evidence type="ECO:0000313" key="5">
    <source>
        <dbReference type="Proteomes" id="UP000231183"/>
    </source>
</evidence>
<evidence type="ECO:0000313" key="4">
    <source>
        <dbReference type="EMBL" id="PIT87925.1"/>
    </source>
</evidence>
<dbReference type="PANTHER" id="PTHR34039">
    <property type="entry name" value="UPF0102 PROTEIN YRAN"/>
    <property type="match status" value="1"/>
</dbReference>
<name>A0A2M6W5B8_9BACT</name>
<comment type="similarity">
    <text evidence="1 2">Belongs to the UPF0102 family.</text>
</comment>
<dbReference type="InterPro" id="IPR003509">
    <property type="entry name" value="UPF0102_YraN-like"/>
</dbReference>
<protein>
    <recommendedName>
        <fullName evidence="2">UPF0102 protein COU31_00370</fullName>
    </recommendedName>
</protein>
<organism evidence="4 5">
    <name type="scientific">Candidatus Magasanikbacteria bacterium CG10_big_fil_rev_8_21_14_0_10_40_10</name>
    <dbReference type="NCBI Taxonomy" id="1974648"/>
    <lineage>
        <taxon>Bacteria</taxon>
        <taxon>Candidatus Magasanikiibacteriota</taxon>
    </lineage>
</organism>
<reference evidence="5" key="1">
    <citation type="submission" date="2017-09" db="EMBL/GenBank/DDBJ databases">
        <title>Depth-based differentiation of microbial function through sediment-hosted aquifers and enrichment of novel symbionts in the deep terrestrial subsurface.</title>
        <authorList>
            <person name="Probst A.J."/>
            <person name="Ladd B."/>
            <person name="Jarett J.K."/>
            <person name="Geller-Mcgrath D.E."/>
            <person name="Sieber C.M.K."/>
            <person name="Emerson J.B."/>
            <person name="Anantharaman K."/>
            <person name="Thomas B.C."/>
            <person name="Malmstrom R."/>
            <person name="Stieglmeier M."/>
            <person name="Klingl A."/>
            <person name="Woyke T."/>
            <person name="Ryan C.M."/>
            <person name="Banfield J.F."/>
        </authorList>
    </citation>
    <scope>NUCLEOTIDE SEQUENCE [LARGE SCALE GENOMIC DNA]</scope>
</reference>
<evidence type="ECO:0000256" key="3">
    <source>
        <dbReference type="SAM" id="Phobius"/>
    </source>
</evidence>
<dbReference type="Proteomes" id="UP000231183">
    <property type="component" value="Unassembled WGS sequence"/>
</dbReference>
<evidence type="ECO:0000256" key="2">
    <source>
        <dbReference type="HAMAP-Rule" id="MF_00048"/>
    </source>
</evidence>
<proteinExistence type="inferred from homology"/>
<keyword evidence="3" id="KW-0472">Membrane</keyword>
<dbReference type="InterPro" id="IPR011335">
    <property type="entry name" value="Restrct_endonuc-II-like"/>
</dbReference>
<dbReference type="Gene3D" id="3.40.1350.10">
    <property type="match status" value="1"/>
</dbReference>
<dbReference type="GO" id="GO:0003676">
    <property type="term" value="F:nucleic acid binding"/>
    <property type="evidence" value="ECO:0007669"/>
    <property type="project" value="InterPro"/>
</dbReference>
<accession>A0A2M6W5B8</accession>
<dbReference type="CDD" id="cd20736">
    <property type="entry name" value="PoNe_Nuclease"/>
    <property type="match status" value="1"/>
</dbReference>
<keyword evidence="3" id="KW-0812">Transmembrane</keyword>
<dbReference type="AlphaFoldDB" id="A0A2M6W5B8"/>
<dbReference type="EMBL" id="PFBX01000003">
    <property type="protein sequence ID" value="PIT87925.1"/>
    <property type="molecule type" value="Genomic_DNA"/>
</dbReference>
<keyword evidence="3" id="KW-1133">Transmembrane helix</keyword>
<dbReference type="HAMAP" id="MF_00048">
    <property type="entry name" value="UPF0102"/>
    <property type="match status" value="1"/>
</dbReference>
<evidence type="ECO:0000256" key="1">
    <source>
        <dbReference type="ARBA" id="ARBA00006738"/>
    </source>
</evidence>
<gene>
    <name evidence="4" type="ORF">COU31_00370</name>
</gene>
<dbReference type="SUPFAM" id="SSF52980">
    <property type="entry name" value="Restriction endonuclease-like"/>
    <property type="match status" value="1"/>
</dbReference>
<dbReference type="PANTHER" id="PTHR34039:SF1">
    <property type="entry name" value="UPF0102 PROTEIN YRAN"/>
    <property type="match status" value="1"/>
</dbReference>
<dbReference type="InterPro" id="IPR011856">
    <property type="entry name" value="tRNA_endonuc-like_dom_sf"/>
</dbReference>
<feature type="transmembrane region" description="Helical" evidence="3">
    <location>
        <begin position="83"/>
        <end position="103"/>
    </location>
</feature>
<sequence>MSRRKKDLGDWGEDRACDFLVRHGFEIIEKNYFCRYGEIDIVARKKGDFYFVEVKTRKQKAWANTTTFTSQQKKRLIRAVKHYCFNHQIADVAMILAGLVVAIDQTAKKLKFHFSIMDW</sequence>